<dbReference type="Gene3D" id="1.25.40.10">
    <property type="entry name" value="Tetratricopeptide repeat domain"/>
    <property type="match status" value="1"/>
</dbReference>
<dbReference type="Pfam" id="PF13374">
    <property type="entry name" value="TPR_10"/>
    <property type="match status" value="1"/>
</dbReference>
<organism evidence="2 3">
    <name type="scientific">Mycena albidolilacea</name>
    <dbReference type="NCBI Taxonomy" id="1033008"/>
    <lineage>
        <taxon>Eukaryota</taxon>
        <taxon>Fungi</taxon>
        <taxon>Dikarya</taxon>
        <taxon>Basidiomycota</taxon>
        <taxon>Agaricomycotina</taxon>
        <taxon>Agaricomycetes</taxon>
        <taxon>Agaricomycetidae</taxon>
        <taxon>Agaricales</taxon>
        <taxon>Marasmiineae</taxon>
        <taxon>Mycenaceae</taxon>
        <taxon>Mycena</taxon>
    </lineage>
</organism>
<evidence type="ECO:0000313" key="3">
    <source>
        <dbReference type="Proteomes" id="UP001218218"/>
    </source>
</evidence>
<dbReference type="SUPFAM" id="SSF48452">
    <property type="entry name" value="TPR-like"/>
    <property type="match status" value="1"/>
</dbReference>
<accession>A0AAD7A3X7</accession>
<gene>
    <name evidence="2" type="ORF">DFH08DRAFT_864287</name>
</gene>
<dbReference type="AlphaFoldDB" id="A0AAD7A3X7"/>
<evidence type="ECO:0000256" key="1">
    <source>
        <dbReference type="SAM" id="MobiDB-lite"/>
    </source>
</evidence>
<feature type="region of interest" description="Disordered" evidence="1">
    <location>
        <begin position="159"/>
        <end position="240"/>
    </location>
</feature>
<keyword evidence="3" id="KW-1185">Reference proteome</keyword>
<proteinExistence type="predicted"/>
<reference evidence="2" key="1">
    <citation type="submission" date="2023-03" db="EMBL/GenBank/DDBJ databases">
        <title>Massive genome expansion in bonnet fungi (Mycena s.s.) driven by repeated elements and novel gene families across ecological guilds.</title>
        <authorList>
            <consortium name="Lawrence Berkeley National Laboratory"/>
            <person name="Harder C.B."/>
            <person name="Miyauchi S."/>
            <person name="Viragh M."/>
            <person name="Kuo A."/>
            <person name="Thoen E."/>
            <person name="Andreopoulos B."/>
            <person name="Lu D."/>
            <person name="Skrede I."/>
            <person name="Drula E."/>
            <person name="Henrissat B."/>
            <person name="Morin E."/>
            <person name="Kohler A."/>
            <person name="Barry K."/>
            <person name="LaButti K."/>
            <person name="Morin E."/>
            <person name="Salamov A."/>
            <person name="Lipzen A."/>
            <person name="Mereny Z."/>
            <person name="Hegedus B."/>
            <person name="Baldrian P."/>
            <person name="Stursova M."/>
            <person name="Weitz H."/>
            <person name="Taylor A."/>
            <person name="Grigoriev I.V."/>
            <person name="Nagy L.G."/>
            <person name="Martin F."/>
            <person name="Kauserud H."/>
        </authorList>
    </citation>
    <scope>NUCLEOTIDE SEQUENCE</scope>
    <source>
        <strain evidence="2">CBHHK002</strain>
    </source>
</reference>
<dbReference type="InterPro" id="IPR011990">
    <property type="entry name" value="TPR-like_helical_dom_sf"/>
</dbReference>
<feature type="compositionally biased region" description="Low complexity" evidence="1">
    <location>
        <begin position="217"/>
        <end position="230"/>
    </location>
</feature>
<dbReference type="Proteomes" id="UP001218218">
    <property type="component" value="Unassembled WGS sequence"/>
</dbReference>
<feature type="non-terminal residue" evidence="2">
    <location>
        <position position="240"/>
    </location>
</feature>
<sequence>MWGKILYTIRKQELGANAFHTLSLRLMTSGKAQPALLNAEKATELYRELVALVPRHLPSLASSLRNLGSILWDVDRRDEAIAACKEAVSIMRTVVKTETYFLPTLAEALEQLCGYLAEKGDVGGASAAAAECAEVRREFAALPPEPEFLFEKVVDMESDDEWETSAPARVSEADDEYHDTSEGPSIEAVESEDEADVYHDASEPPTSIEPPVFILESSSHSSTPTPGPSTDIDASVQANP</sequence>
<protein>
    <submittedName>
        <fullName evidence="2">Uncharacterized protein</fullName>
    </submittedName>
</protein>
<comment type="caution">
    <text evidence="2">The sequence shown here is derived from an EMBL/GenBank/DDBJ whole genome shotgun (WGS) entry which is preliminary data.</text>
</comment>
<dbReference type="EMBL" id="JARIHO010000016">
    <property type="protein sequence ID" value="KAJ7349065.1"/>
    <property type="molecule type" value="Genomic_DNA"/>
</dbReference>
<evidence type="ECO:0000313" key="2">
    <source>
        <dbReference type="EMBL" id="KAJ7349065.1"/>
    </source>
</evidence>
<name>A0AAD7A3X7_9AGAR</name>